<dbReference type="SUPFAM" id="SSF56112">
    <property type="entry name" value="Protein kinase-like (PK-like)"/>
    <property type="match status" value="1"/>
</dbReference>
<dbReference type="AlphaFoldDB" id="A0AAN6N040"/>
<feature type="compositionally biased region" description="Polar residues" evidence="1">
    <location>
        <begin position="161"/>
        <end position="171"/>
    </location>
</feature>
<evidence type="ECO:0000313" key="2">
    <source>
        <dbReference type="EMBL" id="KAK3935393.1"/>
    </source>
</evidence>
<sequence>EEIAAKAITQTFDYMIKLGYEYSYLTTAEAFVFLRIRRIKGKEKYFKRLYYHMVVPKDDRVMAEQAKMQIKRWHAVDAISHLPPDEVVEVETSSPSWTGASQESASQESSSSAIPDMEQDGEDKNEGDTRDSDDHQDDSIGMPQTASLPRTAFGSRPGAVSTGSKGQPSANRGSSRRSHKKERRVRRYCTQACLIGLKRGSPLDGNCPNVASHRRLGDGVHHPIAANDFPRLLREQLGQSVHRHCKPLGLQGSRGALFKLTLTGYGYTFVAKGTVSSFVPDLRREGRRYQQLDGLQGDAVPVYLGNIDLMTGYYLDLDVDIVHMLLMSWGGQGVDKVDGADVPDLAGETERTLRDVRKAGVVHGDARPANMLWNAERHRVMLIDFDRSVHVLTPKRVSELTGRKRKRQAEDTGITKKRSSWCGTGTCRLDKEIR</sequence>
<dbReference type="EMBL" id="MU853925">
    <property type="protein sequence ID" value="KAK3935393.1"/>
    <property type="molecule type" value="Genomic_DNA"/>
</dbReference>
<keyword evidence="3" id="KW-1185">Reference proteome</keyword>
<dbReference type="PANTHER" id="PTHR37171">
    <property type="entry name" value="SERINE/THREONINE-PROTEIN KINASE YRZF-RELATED"/>
    <property type="match status" value="1"/>
</dbReference>
<organism evidence="2 3">
    <name type="scientific">Diplogelasinospora grovesii</name>
    <dbReference type="NCBI Taxonomy" id="303347"/>
    <lineage>
        <taxon>Eukaryota</taxon>
        <taxon>Fungi</taxon>
        <taxon>Dikarya</taxon>
        <taxon>Ascomycota</taxon>
        <taxon>Pezizomycotina</taxon>
        <taxon>Sordariomycetes</taxon>
        <taxon>Sordariomycetidae</taxon>
        <taxon>Sordariales</taxon>
        <taxon>Diplogelasinosporaceae</taxon>
        <taxon>Diplogelasinospora</taxon>
    </lineage>
</organism>
<accession>A0AAN6N040</accession>
<evidence type="ECO:0000313" key="3">
    <source>
        <dbReference type="Proteomes" id="UP001303473"/>
    </source>
</evidence>
<evidence type="ECO:0008006" key="4">
    <source>
        <dbReference type="Google" id="ProtNLM"/>
    </source>
</evidence>
<dbReference type="InterPro" id="IPR052396">
    <property type="entry name" value="Meiotic_Drive_Suppr_Kinase"/>
</dbReference>
<feature type="region of interest" description="Disordered" evidence="1">
    <location>
        <begin position="87"/>
        <end position="184"/>
    </location>
</feature>
<protein>
    <recommendedName>
        <fullName evidence="4">Protein kinase domain-containing protein</fullName>
    </recommendedName>
</protein>
<name>A0AAN6N040_9PEZI</name>
<feature type="compositionally biased region" description="Basic and acidic residues" evidence="1">
    <location>
        <begin position="122"/>
        <end position="133"/>
    </location>
</feature>
<dbReference type="Pfam" id="PF06293">
    <property type="entry name" value="Kdo"/>
    <property type="match status" value="1"/>
</dbReference>
<comment type="caution">
    <text evidence="2">The sequence shown here is derived from an EMBL/GenBank/DDBJ whole genome shotgun (WGS) entry which is preliminary data.</text>
</comment>
<proteinExistence type="predicted"/>
<feature type="compositionally biased region" description="Basic residues" evidence="1">
    <location>
        <begin position="174"/>
        <end position="184"/>
    </location>
</feature>
<dbReference type="InterPro" id="IPR011009">
    <property type="entry name" value="Kinase-like_dom_sf"/>
</dbReference>
<feature type="compositionally biased region" description="Low complexity" evidence="1">
    <location>
        <begin position="100"/>
        <end position="113"/>
    </location>
</feature>
<evidence type="ECO:0000256" key="1">
    <source>
        <dbReference type="SAM" id="MobiDB-lite"/>
    </source>
</evidence>
<reference evidence="3" key="1">
    <citation type="journal article" date="2023" name="Mol. Phylogenet. Evol.">
        <title>Genome-scale phylogeny and comparative genomics of the fungal order Sordariales.</title>
        <authorList>
            <person name="Hensen N."/>
            <person name="Bonometti L."/>
            <person name="Westerberg I."/>
            <person name="Brannstrom I.O."/>
            <person name="Guillou S."/>
            <person name="Cros-Aarteil S."/>
            <person name="Calhoun S."/>
            <person name="Haridas S."/>
            <person name="Kuo A."/>
            <person name="Mondo S."/>
            <person name="Pangilinan J."/>
            <person name="Riley R."/>
            <person name="LaButti K."/>
            <person name="Andreopoulos B."/>
            <person name="Lipzen A."/>
            <person name="Chen C."/>
            <person name="Yan M."/>
            <person name="Daum C."/>
            <person name="Ng V."/>
            <person name="Clum A."/>
            <person name="Steindorff A."/>
            <person name="Ohm R.A."/>
            <person name="Martin F."/>
            <person name="Silar P."/>
            <person name="Natvig D.O."/>
            <person name="Lalanne C."/>
            <person name="Gautier V."/>
            <person name="Ament-Velasquez S.L."/>
            <person name="Kruys A."/>
            <person name="Hutchinson M.I."/>
            <person name="Powell A.J."/>
            <person name="Barry K."/>
            <person name="Miller A.N."/>
            <person name="Grigoriev I.V."/>
            <person name="Debuchy R."/>
            <person name="Gladieux P."/>
            <person name="Hiltunen Thoren M."/>
            <person name="Johannesson H."/>
        </authorList>
    </citation>
    <scope>NUCLEOTIDE SEQUENCE [LARGE SCALE GENOMIC DNA]</scope>
    <source>
        <strain evidence="3">CBS 340.73</strain>
    </source>
</reference>
<dbReference type="PANTHER" id="PTHR37171:SF1">
    <property type="entry name" value="SERINE_THREONINE-PROTEIN KINASE YRZF-RELATED"/>
    <property type="match status" value="1"/>
</dbReference>
<dbReference type="Gene3D" id="1.10.510.10">
    <property type="entry name" value="Transferase(Phosphotransferase) domain 1"/>
    <property type="match status" value="1"/>
</dbReference>
<feature type="non-terminal residue" evidence="2">
    <location>
        <position position="1"/>
    </location>
</feature>
<gene>
    <name evidence="2" type="ORF">QBC46DRAFT_271871</name>
</gene>
<dbReference type="Proteomes" id="UP001303473">
    <property type="component" value="Unassembled WGS sequence"/>
</dbReference>